<organism evidence="1">
    <name type="scientific">Salinicola endophyticus</name>
    <dbReference type="NCBI Taxonomy" id="1949083"/>
    <lineage>
        <taxon>Bacteria</taxon>
        <taxon>Pseudomonadati</taxon>
        <taxon>Pseudomonadota</taxon>
        <taxon>Gammaproteobacteria</taxon>
        <taxon>Oceanospirillales</taxon>
        <taxon>Halomonadaceae</taxon>
        <taxon>Salinicola</taxon>
    </lineage>
</organism>
<dbReference type="RefSeq" id="WP_353980915.1">
    <property type="nucleotide sequence ID" value="NZ_CP159578.1"/>
</dbReference>
<protein>
    <submittedName>
        <fullName evidence="1">Uncharacterized protein</fullName>
    </submittedName>
</protein>
<sequence length="93" mass="10645">MDMNQEPNPAVFADLSEQQLFNIEDVLSNDEVSSDEELVDYFIEEGIPADAAKEAVAYRDRYLLNIYKAGHGPIREDRETLRYDPYQGAFVPD</sequence>
<gene>
    <name evidence="1" type="ORF">ABV408_02545</name>
</gene>
<dbReference type="AlphaFoldDB" id="A0AB74U8C9"/>
<proteinExistence type="predicted"/>
<evidence type="ECO:0000313" key="1">
    <source>
        <dbReference type="EMBL" id="XCJ80066.1"/>
    </source>
</evidence>
<reference evidence="1" key="1">
    <citation type="submission" date="2024-06" db="EMBL/GenBank/DDBJ databases">
        <title>Complete genome of Salinicola endophyticus HNIBRBA4755.</title>
        <authorList>
            <person name="Shin S.Y."/>
            <person name="Kang H."/>
            <person name="Song J."/>
        </authorList>
    </citation>
    <scope>NUCLEOTIDE SEQUENCE</scope>
    <source>
        <strain evidence="1">HNIBRBA4755</strain>
    </source>
</reference>
<name>A0AB74U8C9_9GAMM</name>
<accession>A0AB74U8C9</accession>
<dbReference type="EMBL" id="CP159578">
    <property type="protein sequence ID" value="XCJ80066.1"/>
    <property type="molecule type" value="Genomic_DNA"/>
</dbReference>